<dbReference type="PROSITE" id="PS51186">
    <property type="entry name" value="GNAT"/>
    <property type="match status" value="1"/>
</dbReference>
<dbReference type="PANTHER" id="PTHR43328">
    <property type="entry name" value="ACETYLTRANSFERASE-RELATED"/>
    <property type="match status" value="1"/>
</dbReference>
<evidence type="ECO:0000313" key="3">
    <source>
        <dbReference type="Proteomes" id="UP000095743"/>
    </source>
</evidence>
<dbReference type="EMBL" id="CP017269">
    <property type="protein sequence ID" value="AOT71791.1"/>
    <property type="molecule type" value="Genomic_DNA"/>
</dbReference>
<organism evidence="2 3">
    <name type="scientific">Geosporobacter ferrireducens</name>
    <dbReference type="NCBI Taxonomy" id="1424294"/>
    <lineage>
        <taxon>Bacteria</taxon>
        <taxon>Bacillati</taxon>
        <taxon>Bacillota</taxon>
        <taxon>Clostridia</taxon>
        <taxon>Peptostreptococcales</taxon>
        <taxon>Thermotaleaceae</taxon>
        <taxon>Geosporobacter</taxon>
    </lineage>
</organism>
<dbReference type="Gene3D" id="3.40.630.30">
    <property type="match status" value="1"/>
</dbReference>
<keyword evidence="3" id="KW-1185">Reference proteome</keyword>
<dbReference type="Proteomes" id="UP000095743">
    <property type="component" value="Chromosome"/>
</dbReference>
<dbReference type="OrthoDB" id="9785602at2"/>
<dbReference type="Pfam" id="PF13302">
    <property type="entry name" value="Acetyltransf_3"/>
    <property type="match status" value="1"/>
</dbReference>
<dbReference type="InterPro" id="IPR016181">
    <property type="entry name" value="Acyl_CoA_acyltransferase"/>
</dbReference>
<dbReference type="SUPFAM" id="SSF55729">
    <property type="entry name" value="Acyl-CoA N-acyltransferases (Nat)"/>
    <property type="match status" value="1"/>
</dbReference>
<evidence type="ECO:0000313" key="2">
    <source>
        <dbReference type="EMBL" id="AOT71791.1"/>
    </source>
</evidence>
<proteinExistence type="predicted"/>
<dbReference type="PANTHER" id="PTHR43328:SF1">
    <property type="entry name" value="N-ACETYLTRANSFERASE DOMAIN-CONTAINING PROTEIN"/>
    <property type="match status" value="1"/>
</dbReference>
<dbReference type="RefSeq" id="WP_069979988.1">
    <property type="nucleotide sequence ID" value="NZ_CP017269.1"/>
</dbReference>
<reference evidence="2 3" key="1">
    <citation type="submission" date="2016-09" db="EMBL/GenBank/DDBJ databases">
        <title>Genomic analysis reveals versatility of anaerobic energy metabolism of Geosporobacter ferrireducens IRF9 of phylum Firmicutes.</title>
        <authorList>
            <person name="Kim S.-J."/>
        </authorList>
    </citation>
    <scope>NUCLEOTIDE SEQUENCE [LARGE SCALE GENOMIC DNA]</scope>
    <source>
        <strain evidence="2 3">IRF9</strain>
    </source>
</reference>
<protein>
    <submittedName>
        <fullName evidence="2">GNAT family N-acetyltransferase</fullName>
    </submittedName>
</protein>
<keyword evidence="2" id="KW-0808">Transferase</keyword>
<dbReference type="KEGG" id="gfe:Gferi_20990"/>
<name>A0A1D8GLK7_9FIRM</name>
<dbReference type="STRING" id="1424294.Gferi_20990"/>
<sequence length="165" mass="19091">MELKKWSYNYVSDLIRFANNKKIADNLRDIFPHPYTEENARQFIEFCMNTPENKQINRAIFYENQAIGGIGLTLGEDVYAKSAEIGYWLAEEYWGKGIVTDAVKEMCRFAYEELNLARVYAAVYAYNKGSCKVLEKCGFVMEGVLRKSVFKNGQFFDACMYSLIN</sequence>
<feature type="domain" description="N-acetyltransferase" evidence="1">
    <location>
        <begin position="15"/>
        <end position="165"/>
    </location>
</feature>
<dbReference type="InterPro" id="IPR000182">
    <property type="entry name" value="GNAT_dom"/>
</dbReference>
<accession>A0A1D8GLK7</accession>
<evidence type="ECO:0000259" key="1">
    <source>
        <dbReference type="PROSITE" id="PS51186"/>
    </source>
</evidence>
<gene>
    <name evidence="2" type="ORF">Gferi_20990</name>
</gene>
<dbReference type="GO" id="GO:0016747">
    <property type="term" value="F:acyltransferase activity, transferring groups other than amino-acyl groups"/>
    <property type="evidence" value="ECO:0007669"/>
    <property type="project" value="InterPro"/>
</dbReference>
<dbReference type="AlphaFoldDB" id="A0A1D8GLK7"/>